<evidence type="ECO:0000313" key="2">
    <source>
        <dbReference type="EMBL" id="BDY29604.1"/>
    </source>
</evidence>
<reference evidence="1 3" key="1">
    <citation type="journal article" date="2019" name="Emerg. Microbes Infect.">
        <title>Comprehensive subspecies identification of 175 nontuberculous mycobacteria species based on 7547 genomic profiles.</title>
        <authorList>
            <person name="Matsumoto Y."/>
            <person name="Kinjo T."/>
            <person name="Motooka D."/>
            <person name="Nabeya D."/>
            <person name="Jung N."/>
            <person name="Uechi K."/>
            <person name="Horii T."/>
            <person name="Iida T."/>
            <person name="Fujita J."/>
            <person name="Nakamura S."/>
        </authorList>
    </citation>
    <scope>NUCLEOTIDE SEQUENCE [LARGE SCALE GENOMIC DNA]</scope>
    <source>
        <strain evidence="1 3">JCM 12375</strain>
    </source>
</reference>
<dbReference type="AlphaFoldDB" id="A0AAI8XLH6"/>
<evidence type="ECO:0000313" key="3">
    <source>
        <dbReference type="Proteomes" id="UP000465622"/>
    </source>
</evidence>
<reference evidence="1" key="2">
    <citation type="submission" date="2020-02" db="EMBL/GenBank/DDBJ databases">
        <authorList>
            <person name="Matsumoto Y."/>
            <person name="Motooka D."/>
            <person name="Nakamura S."/>
        </authorList>
    </citation>
    <scope>NUCLEOTIDE SEQUENCE</scope>
    <source>
        <strain evidence="1">JCM 12375</strain>
    </source>
</reference>
<gene>
    <name evidence="2" type="ORF">hbim_03542</name>
    <name evidence="1" type="ORF">MMAGJ_39380</name>
</gene>
<protein>
    <submittedName>
        <fullName evidence="1">Nuclease</fullName>
    </submittedName>
</protein>
<evidence type="ECO:0000313" key="1">
    <source>
        <dbReference type="EMBL" id="BBX34656.1"/>
    </source>
</evidence>
<proteinExistence type="predicted"/>
<dbReference type="SUPFAM" id="SSF56219">
    <property type="entry name" value="DNase I-like"/>
    <property type="match status" value="1"/>
</dbReference>
<accession>A0AAI8XLH6</accession>
<dbReference type="EMBL" id="AP027452">
    <property type="protein sequence ID" value="BDY29604.1"/>
    <property type="molecule type" value="Genomic_DNA"/>
</dbReference>
<keyword evidence="3" id="KW-1185">Reference proteome</keyword>
<reference evidence="2" key="3">
    <citation type="submission" date="2023-03" db="EMBL/GenBank/DDBJ databases">
        <title>Draft genome sequence of a Mycolicibacterium mageritense strain H4_3_1 isolated from a hybrid biological-inorganic system reactor.</title>
        <authorList>
            <person name="Feng X."/>
            <person name="Kazama D."/>
            <person name="Sato K."/>
            <person name="Kobayashi H."/>
        </authorList>
    </citation>
    <scope>NUCLEOTIDE SEQUENCE</scope>
    <source>
        <strain evidence="2">H4_3_1</strain>
    </source>
</reference>
<dbReference type="Proteomes" id="UP001241092">
    <property type="component" value="Chromosome"/>
</dbReference>
<dbReference type="InterPro" id="IPR036691">
    <property type="entry name" value="Endo/exonu/phosph_ase_sf"/>
</dbReference>
<dbReference type="Gene3D" id="3.60.10.10">
    <property type="entry name" value="Endonuclease/exonuclease/phosphatase"/>
    <property type="match status" value="1"/>
</dbReference>
<name>A0AAI8XLH6_MYCME</name>
<dbReference type="PANTHER" id="PTHR42834">
    <property type="entry name" value="ENDONUCLEASE/EXONUCLEASE/PHOSPHATASE FAMILY PROTEIN (AFU_ORTHOLOGUE AFUA_3G09210)"/>
    <property type="match status" value="1"/>
</dbReference>
<organism evidence="2 4">
    <name type="scientific">Mycolicibacterium mageritense</name>
    <name type="common">Mycobacterium mageritense</name>
    <dbReference type="NCBI Taxonomy" id="53462"/>
    <lineage>
        <taxon>Bacteria</taxon>
        <taxon>Bacillati</taxon>
        <taxon>Actinomycetota</taxon>
        <taxon>Actinomycetes</taxon>
        <taxon>Mycobacteriales</taxon>
        <taxon>Mycobacteriaceae</taxon>
        <taxon>Mycolicibacterium</taxon>
    </lineage>
</organism>
<dbReference type="PANTHER" id="PTHR42834:SF1">
    <property type="entry name" value="ENDONUCLEASE_EXONUCLEASE_PHOSPHATASE FAMILY PROTEIN (AFU_ORTHOLOGUE AFUA_3G09210)"/>
    <property type="match status" value="1"/>
</dbReference>
<dbReference type="RefSeq" id="WP_036429474.1">
    <property type="nucleotide sequence ID" value="NZ_AP022567.1"/>
</dbReference>
<dbReference type="EMBL" id="AP022567">
    <property type="protein sequence ID" value="BBX34656.1"/>
    <property type="molecule type" value="Genomic_DNA"/>
</dbReference>
<evidence type="ECO:0000313" key="4">
    <source>
        <dbReference type="Proteomes" id="UP001241092"/>
    </source>
</evidence>
<dbReference type="Proteomes" id="UP000465622">
    <property type="component" value="Chromosome"/>
</dbReference>
<sequence>MELERFSVATFNLFNLQDAGKEMYHGAAWTEDQFKNKAWWTAWQLETLNPDVVGLQELWSKTALEKVLAAGSDELKDRYDVLAKPATGKKIVCGALVRKGLLVGEPRWEERFPDAVKLQSTEDANDPQAPRINVTINKFSRPVLNFQVKLRDDEPATEVYVVHLKSKLPTAVNAENWFAADPDLYKPHQTALGAALSTIRRTAEATAVRVMLTSVMKETATPVIVLGDINDGQTSNTANILTEQPRYLVGDSRGGADVGLYTAQTLQEYRDTRDVYYTHVHQDLRESLDHVLVSEQFYDNSRKRRWLFDGLVINNDHLNFDNQKDVGTGDHGVVKVSFKHDPA</sequence>